<dbReference type="RefSeq" id="WP_110188772.1">
    <property type="nucleotide sequence ID" value="NZ_CP177354.1"/>
</dbReference>
<evidence type="ECO:0000313" key="4">
    <source>
        <dbReference type="Proteomes" id="UP000248090"/>
    </source>
</evidence>
<feature type="compositionally biased region" description="Polar residues" evidence="2">
    <location>
        <begin position="555"/>
        <end position="564"/>
    </location>
</feature>
<dbReference type="Proteomes" id="UP000248090">
    <property type="component" value="Unassembled WGS sequence"/>
</dbReference>
<feature type="region of interest" description="Disordered" evidence="2">
    <location>
        <begin position="544"/>
        <end position="564"/>
    </location>
</feature>
<dbReference type="EMBL" id="LAPT01000093">
    <property type="protein sequence ID" value="PXF29889.1"/>
    <property type="molecule type" value="Genomic_DNA"/>
</dbReference>
<keyword evidence="1" id="KW-0175">Coiled coil</keyword>
<keyword evidence="4" id="KW-1185">Reference proteome</keyword>
<evidence type="ECO:0000256" key="2">
    <source>
        <dbReference type="SAM" id="MobiDB-lite"/>
    </source>
</evidence>
<organism evidence="3 4">
    <name type="scientific">Pokkaliibacter plantistimulans</name>
    <dbReference type="NCBI Taxonomy" id="1635171"/>
    <lineage>
        <taxon>Bacteria</taxon>
        <taxon>Pseudomonadati</taxon>
        <taxon>Pseudomonadota</taxon>
        <taxon>Gammaproteobacteria</taxon>
        <taxon>Oceanospirillales</taxon>
        <taxon>Balneatrichaceae</taxon>
        <taxon>Pokkaliibacter</taxon>
    </lineage>
</organism>
<sequence>MSSTSAAKRSKNSEIKDVLVRAKQTAGVAAKPAGRTSQHTEELANPFTDIQSNTFYKIILNPDLSPTERKEAVARALTFTHDKIESSTRLDEFNQFKEYLQHERKRMAKEIISLTDTDAFSELKAVYDEINRALLSFESKITPLTDIVDAVYTLRMDGVTFDVFREIANDKEKEAELLALQLQQSAELERLTQSIEEMRRQVAILGEDKGWFGFGNVRRSSREKIALLQLDIQELTQELQELTQQIEATPKAFVAHTELAEYRDQKAKLRELLDISSDQHIQRQRDLVSAAQEFINTTETRVGIVSQHFDQMNGQIANLSEANYSMREIYAIINDATKDAERSNENIRETLQPGSVDEGDIEKMARERSKRDLEGHIKALGTSSVDTTTVLAELTTSSHRIKSMQDANEQQISKTRQLHSSGVAGVADQLSTVLQAVSSAALGESSEMARMSLERMQQTTNDLGQKEVIRVALGSKEINSELAKALEDLEQYGQVVEAATSITRQGLEETKELLGRLEDTARGVQNTVRDSFAVAADVTAGKYDGETAGEPVSDIKSTGNPFNF</sequence>
<protein>
    <recommendedName>
        <fullName evidence="5">Methyl-accepting transducer domain-containing protein</fullName>
    </recommendedName>
</protein>
<feature type="coiled-coil region" evidence="1">
    <location>
        <begin position="181"/>
        <end position="279"/>
    </location>
</feature>
<gene>
    <name evidence="3" type="ORF">WH50_18210</name>
</gene>
<proteinExistence type="predicted"/>
<accession>A0ABX5LTB8</accession>
<reference evidence="3 4" key="1">
    <citation type="submission" date="2015-03" db="EMBL/GenBank/DDBJ databases">
        <authorList>
            <person name="Krishnan R."/>
            <person name="Midha S."/>
            <person name="Patil P.B."/>
            <person name="Rameshkumar N."/>
        </authorList>
    </citation>
    <scope>NUCLEOTIDE SEQUENCE [LARGE SCALE GENOMIC DNA]</scope>
    <source>
        <strain evidence="3 4">L1E11</strain>
    </source>
</reference>
<evidence type="ECO:0008006" key="5">
    <source>
        <dbReference type="Google" id="ProtNLM"/>
    </source>
</evidence>
<evidence type="ECO:0000256" key="1">
    <source>
        <dbReference type="SAM" id="Coils"/>
    </source>
</evidence>
<evidence type="ECO:0000313" key="3">
    <source>
        <dbReference type="EMBL" id="PXF29889.1"/>
    </source>
</evidence>
<comment type="caution">
    <text evidence="3">The sequence shown here is derived from an EMBL/GenBank/DDBJ whole genome shotgun (WGS) entry which is preliminary data.</text>
</comment>
<name>A0ABX5LTB8_9GAMM</name>